<evidence type="ECO:0000256" key="2">
    <source>
        <dbReference type="ARBA" id="ARBA00022573"/>
    </source>
</evidence>
<dbReference type="Proteomes" id="UP000189295">
    <property type="component" value="Unassembled WGS sequence"/>
</dbReference>
<evidence type="ECO:0000256" key="3">
    <source>
        <dbReference type="ARBA" id="ARBA00022603"/>
    </source>
</evidence>
<feature type="domain" description="Tetrapyrrole methylase" evidence="6">
    <location>
        <begin position="5"/>
        <end position="187"/>
    </location>
</feature>
<comment type="pathway">
    <text evidence="1">Cofactor biosynthesis; adenosylcobalamin biosynthesis.</text>
</comment>
<dbReference type="InterPro" id="IPR050714">
    <property type="entry name" value="Cobalamin_biosynth_MTase"/>
</dbReference>
<dbReference type="Gene3D" id="3.40.50.150">
    <property type="entry name" value="Vaccinia Virus protein VP39"/>
    <property type="match status" value="1"/>
</dbReference>
<dbReference type="SUPFAM" id="SSF53790">
    <property type="entry name" value="Tetrapyrrole methylase"/>
    <property type="match status" value="1"/>
</dbReference>
<evidence type="ECO:0000313" key="7">
    <source>
        <dbReference type="EMBL" id="ONH50499.1"/>
    </source>
</evidence>
<evidence type="ECO:0000259" key="6">
    <source>
        <dbReference type="Pfam" id="PF00590"/>
    </source>
</evidence>
<sequence length="401" mass="42634">MSPWLTVVGIGEDGFKGLGRNARHALLRATRIIGAQRQLDLLPVCIRGERELWPSPFSLAPVLARRGTPVCVLASGDPMFYGVGASLARQIAADELLILPAPSSVSLAAARLGWPLQDVVTLSVVARPLAALTAHLASGLRLLVLSNDGSSPASIASLLAESGFGPSRLTVFEHLGGADERRLDGLAADWQHARVADLNLVAIDCLAAIDTQPLSRLAGLPDSAFKHDGQLTKRDVRAMTLARLAPMPGELLWDVGAGSGSIGIEWMRAHPGCRALAIEADAGRQGLIEHNRDALGVPGLQLIRGKAPQVLNGLETPDAIFIGGGVTRDGVLDTCWHQLRPGGRLVANAVTLQSEMTLMNWRAQHGGELTRIHVAHAQPLGEFDTWRQALPITLLEVVKPL</sequence>
<dbReference type="AlphaFoldDB" id="A0A1V2JYN8"/>
<dbReference type="PANTHER" id="PTHR43182">
    <property type="entry name" value="COBALT-PRECORRIN-6B C(15)-METHYLTRANSFERASE (DECARBOXYLATING)"/>
    <property type="match status" value="1"/>
</dbReference>
<dbReference type="EMBL" id="MNPW01000015">
    <property type="protein sequence ID" value="ONH50499.1"/>
    <property type="molecule type" value="Genomic_DNA"/>
</dbReference>
<dbReference type="InterPro" id="IPR000878">
    <property type="entry name" value="4pyrrol_Mease"/>
</dbReference>
<keyword evidence="2" id="KW-0169">Cobalamin biosynthesis</keyword>
<dbReference type="InterPro" id="IPR035996">
    <property type="entry name" value="4pyrrol_Methylase_sf"/>
</dbReference>
<dbReference type="InterPro" id="IPR012818">
    <property type="entry name" value="CbiE"/>
</dbReference>
<dbReference type="UniPathway" id="UPA00148"/>
<evidence type="ECO:0000256" key="4">
    <source>
        <dbReference type="ARBA" id="ARBA00022679"/>
    </source>
</evidence>
<dbReference type="SUPFAM" id="SSF53335">
    <property type="entry name" value="S-adenosyl-L-methionine-dependent methyltransferases"/>
    <property type="match status" value="1"/>
</dbReference>
<evidence type="ECO:0000256" key="5">
    <source>
        <dbReference type="ARBA" id="ARBA00022691"/>
    </source>
</evidence>
<keyword evidence="3" id="KW-0489">Methyltransferase</keyword>
<dbReference type="GO" id="GO:0008276">
    <property type="term" value="F:protein methyltransferase activity"/>
    <property type="evidence" value="ECO:0007669"/>
    <property type="project" value="InterPro"/>
</dbReference>
<dbReference type="InterPro" id="IPR029063">
    <property type="entry name" value="SAM-dependent_MTases_sf"/>
</dbReference>
<dbReference type="NCBIfam" id="TIGR02467">
    <property type="entry name" value="CbiE"/>
    <property type="match status" value="1"/>
</dbReference>
<evidence type="ECO:0000256" key="1">
    <source>
        <dbReference type="ARBA" id="ARBA00004953"/>
    </source>
</evidence>
<dbReference type="GO" id="GO:0032259">
    <property type="term" value="P:methylation"/>
    <property type="evidence" value="ECO:0007669"/>
    <property type="project" value="UniProtKB-KW"/>
</dbReference>
<dbReference type="Gene3D" id="3.40.1010.10">
    <property type="entry name" value="Cobalt-precorrin-4 Transmethylase, Domain 1"/>
    <property type="match status" value="1"/>
</dbReference>
<proteinExistence type="predicted"/>
<dbReference type="InterPro" id="IPR014008">
    <property type="entry name" value="Cbl_synth_MTase_CbiT"/>
</dbReference>
<keyword evidence="5" id="KW-0949">S-adenosyl-L-methionine</keyword>
<comment type="caution">
    <text evidence="7">The sequence shown here is derived from an EMBL/GenBank/DDBJ whole genome shotgun (WGS) entry which is preliminary data.</text>
</comment>
<dbReference type="PIRSF" id="PIRSF036428">
    <property type="entry name" value="CobL"/>
    <property type="match status" value="1"/>
</dbReference>
<dbReference type="PANTHER" id="PTHR43182:SF1">
    <property type="entry name" value="COBALT-PRECORRIN-7 C(5)-METHYLTRANSFERASE"/>
    <property type="match status" value="1"/>
</dbReference>
<dbReference type="InterPro" id="IPR014777">
    <property type="entry name" value="4pyrrole_Mease_sub1"/>
</dbReference>
<dbReference type="InterPro" id="IPR006365">
    <property type="entry name" value="Cbl_synth_CobL"/>
</dbReference>
<dbReference type="GO" id="GO:0009236">
    <property type="term" value="P:cobalamin biosynthetic process"/>
    <property type="evidence" value="ECO:0007669"/>
    <property type="project" value="UniProtKB-UniPathway"/>
</dbReference>
<protein>
    <submittedName>
        <fullName evidence="7">Cobalamin biosynthesis bifunctional protein CbiET</fullName>
    </submittedName>
</protein>
<dbReference type="OrthoDB" id="9787825at2"/>
<organism evidence="7 8">
    <name type="scientific">Pseudomonas cedrina subsp. cedrina</name>
    <dbReference type="NCBI Taxonomy" id="76762"/>
    <lineage>
        <taxon>Bacteria</taxon>
        <taxon>Pseudomonadati</taxon>
        <taxon>Pseudomonadota</taxon>
        <taxon>Gammaproteobacteria</taxon>
        <taxon>Pseudomonadales</taxon>
        <taxon>Pseudomonadaceae</taxon>
        <taxon>Pseudomonas</taxon>
    </lineage>
</organism>
<gene>
    <name evidence="7" type="ORF">BLL36_25675</name>
</gene>
<accession>A0A1V2JYN8</accession>
<dbReference type="RefSeq" id="WP_076954514.1">
    <property type="nucleotide sequence ID" value="NZ_MNPW01000015.1"/>
</dbReference>
<dbReference type="Pfam" id="PF00590">
    <property type="entry name" value="TP_methylase"/>
    <property type="match status" value="1"/>
</dbReference>
<dbReference type="CDD" id="cd02440">
    <property type="entry name" value="AdoMet_MTases"/>
    <property type="match status" value="1"/>
</dbReference>
<reference evidence="7 8" key="1">
    <citation type="submission" date="2016-10" db="EMBL/GenBank/DDBJ databases">
        <title>Pseudomonas lactis sp. nov. and Pseudomonas paralactis sp. nov., isolated from bovine raw milk.</title>
        <authorList>
            <person name="Von Neubeck M."/>
            <person name="Huptas C."/>
            <person name="Glueck C."/>
            <person name="Krewinkel M."/>
            <person name="Stoeckel M."/>
            <person name="Stressler T."/>
            <person name="Fischer L."/>
            <person name="Hinrichs J."/>
            <person name="Scherer S."/>
            <person name="Wenning M."/>
        </authorList>
    </citation>
    <scope>NUCLEOTIDE SEQUENCE [LARGE SCALE GENOMIC DNA]</scope>
    <source>
        <strain evidence="7 8">DSM 17516</strain>
    </source>
</reference>
<evidence type="ECO:0000313" key="8">
    <source>
        <dbReference type="Proteomes" id="UP000189295"/>
    </source>
</evidence>
<dbReference type="NCBIfam" id="TIGR02469">
    <property type="entry name" value="CbiT"/>
    <property type="match status" value="1"/>
</dbReference>
<name>A0A1V2JYN8_PSECE</name>
<dbReference type="CDD" id="cd11644">
    <property type="entry name" value="Precorrin-6Y-MT"/>
    <property type="match status" value="1"/>
</dbReference>
<keyword evidence="4" id="KW-0808">Transferase</keyword>